<dbReference type="InterPro" id="IPR020845">
    <property type="entry name" value="AMP-binding_CS"/>
</dbReference>
<evidence type="ECO:0000256" key="7">
    <source>
        <dbReference type="ARBA" id="ARBA00042773"/>
    </source>
</evidence>
<reference evidence="11" key="1">
    <citation type="submission" date="2019-01" db="EMBL/GenBank/DDBJ databases">
        <title>Cytophagaceae bacterium strain CAR-16.</title>
        <authorList>
            <person name="Chen W.-M."/>
        </authorList>
    </citation>
    <scope>NUCLEOTIDE SEQUENCE [LARGE SCALE GENOMIC DNA]</scope>
    <source>
        <strain evidence="11">CHR27</strain>
    </source>
</reference>
<evidence type="ECO:0000313" key="10">
    <source>
        <dbReference type="EMBL" id="RXR31104.1"/>
    </source>
</evidence>
<comment type="caution">
    <text evidence="10">The sequence shown here is derived from an EMBL/GenBank/DDBJ whole genome shotgun (WGS) entry which is preliminary data.</text>
</comment>
<dbReference type="Pfam" id="PF00501">
    <property type="entry name" value="AMP-binding"/>
    <property type="match status" value="1"/>
</dbReference>
<dbReference type="Gene3D" id="3.40.50.12780">
    <property type="entry name" value="N-terminal domain of ligase-like"/>
    <property type="match status" value="1"/>
</dbReference>
<dbReference type="OrthoDB" id="9787658at2"/>
<evidence type="ECO:0000256" key="1">
    <source>
        <dbReference type="ARBA" id="ARBA00004170"/>
    </source>
</evidence>
<name>A0A4Q1KQC5_9SPHN</name>
<evidence type="ECO:0000313" key="11">
    <source>
        <dbReference type="Proteomes" id="UP000290958"/>
    </source>
</evidence>
<dbReference type="PANTHER" id="PTHR43767:SF8">
    <property type="entry name" value="LONG-CHAIN-FATTY-ACID--COA LIGASE"/>
    <property type="match status" value="1"/>
</dbReference>
<dbReference type="InterPro" id="IPR042099">
    <property type="entry name" value="ANL_N_sf"/>
</dbReference>
<dbReference type="InterPro" id="IPR000873">
    <property type="entry name" value="AMP-dep_synth/lig_dom"/>
</dbReference>
<evidence type="ECO:0000256" key="5">
    <source>
        <dbReference type="ARBA" id="ARBA00026121"/>
    </source>
</evidence>
<dbReference type="Pfam" id="PF13193">
    <property type="entry name" value="AMP-binding_C"/>
    <property type="match status" value="1"/>
</dbReference>
<dbReference type="Proteomes" id="UP000290958">
    <property type="component" value="Unassembled WGS sequence"/>
</dbReference>
<evidence type="ECO:0000256" key="2">
    <source>
        <dbReference type="ARBA" id="ARBA00005005"/>
    </source>
</evidence>
<dbReference type="EC" id="6.2.1.3" evidence="5"/>
<dbReference type="EMBL" id="SBKP01000001">
    <property type="protein sequence ID" value="RXR31104.1"/>
    <property type="molecule type" value="Genomic_DNA"/>
</dbReference>
<evidence type="ECO:0000259" key="8">
    <source>
        <dbReference type="Pfam" id="PF00501"/>
    </source>
</evidence>
<comment type="pathway">
    <text evidence="2">Lipid metabolism; fatty acid beta-oxidation.</text>
</comment>
<dbReference type="AlphaFoldDB" id="A0A4Q1KQC5"/>
<dbReference type="PANTHER" id="PTHR43767">
    <property type="entry name" value="LONG-CHAIN-FATTY-ACID--COA LIGASE"/>
    <property type="match status" value="1"/>
</dbReference>
<keyword evidence="11" id="KW-1185">Reference proteome</keyword>
<evidence type="ECO:0000256" key="6">
    <source>
        <dbReference type="ARBA" id="ARBA00039545"/>
    </source>
</evidence>
<keyword evidence="4" id="KW-0472">Membrane</keyword>
<dbReference type="GO" id="GO:0016020">
    <property type="term" value="C:membrane"/>
    <property type="evidence" value="ECO:0007669"/>
    <property type="project" value="UniProtKB-SubCell"/>
</dbReference>
<dbReference type="InterPro" id="IPR025110">
    <property type="entry name" value="AMP-bd_C"/>
</dbReference>
<organism evidence="10 11">
    <name type="scientific">Sphingobium fluviale</name>
    <dbReference type="NCBI Taxonomy" id="2506423"/>
    <lineage>
        <taxon>Bacteria</taxon>
        <taxon>Pseudomonadati</taxon>
        <taxon>Pseudomonadota</taxon>
        <taxon>Alphaproteobacteria</taxon>
        <taxon>Sphingomonadales</taxon>
        <taxon>Sphingomonadaceae</taxon>
        <taxon>Sphingobium</taxon>
    </lineage>
</organism>
<dbReference type="GO" id="GO:0004467">
    <property type="term" value="F:long-chain fatty acid-CoA ligase activity"/>
    <property type="evidence" value="ECO:0007669"/>
    <property type="project" value="UniProtKB-EC"/>
</dbReference>
<comment type="subcellular location">
    <subcellularLocation>
        <location evidence="1">Membrane</location>
        <topology evidence="1">Peripheral membrane protein</topology>
    </subcellularLocation>
</comment>
<dbReference type="Gene3D" id="3.30.300.30">
    <property type="match status" value="1"/>
</dbReference>
<evidence type="ECO:0000256" key="4">
    <source>
        <dbReference type="ARBA" id="ARBA00023136"/>
    </source>
</evidence>
<sequence>MRAQAGVTAPLAQAIAALDLPDDHVLIRSPEREVSAGDVRLIAQMGVVLAGMGVALCIAEPFEMLRALLSLDGRVAALLLLAPDLPAEAAQTVMREAGVERVVTERTDLPGAVTLDALLAEGGEGAPLATQWLLTTSGTTGVPKLVRHERDTIFRAVKTPRAAAGADRWAMLYDPSRFAGTQVMAQALLGGACLLTPRSGMTTGETVDWLVEQGCTHVSATPSLWRRLLMAPGSMRLPLRQITLGGEIADDAILGALRARFPKARVTHIYASTEAGTGFAVRDGKAGFPADWLAENAEIDGARLSVRDGLLWLRPAGEASSTAAHIVRDDGGFIRTGDRIAIEDGRARFAGREDATLNVGGIKVQVEAVEEIVHAHPAVAQCRITAKPSAMMGSLLTLSVVPRAEVVTDPATLRQEIALWCKSRLPPPARPATIRIVQELPLSIAGKTERTGA</sequence>
<keyword evidence="3 10" id="KW-0436">Ligase</keyword>
<gene>
    <name evidence="10" type="ORF">EQG66_02195</name>
</gene>
<protein>
    <recommendedName>
        <fullName evidence="6">Long-chain-fatty-acid--CoA ligase</fullName>
        <ecNumber evidence="5">6.2.1.3</ecNumber>
    </recommendedName>
    <alternativeName>
        <fullName evidence="7">Long-chain acyl-CoA synthetase</fullName>
    </alternativeName>
</protein>
<feature type="domain" description="AMP-binding enzyme C-terminal" evidence="9">
    <location>
        <begin position="369"/>
        <end position="447"/>
    </location>
</feature>
<evidence type="ECO:0000256" key="3">
    <source>
        <dbReference type="ARBA" id="ARBA00022598"/>
    </source>
</evidence>
<dbReference type="InterPro" id="IPR045851">
    <property type="entry name" value="AMP-bd_C_sf"/>
</dbReference>
<proteinExistence type="predicted"/>
<dbReference type="PROSITE" id="PS00455">
    <property type="entry name" value="AMP_BINDING"/>
    <property type="match status" value="1"/>
</dbReference>
<dbReference type="SUPFAM" id="SSF56801">
    <property type="entry name" value="Acetyl-CoA synthetase-like"/>
    <property type="match status" value="1"/>
</dbReference>
<dbReference type="InterPro" id="IPR050237">
    <property type="entry name" value="ATP-dep_AMP-bd_enzyme"/>
</dbReference>
<evidence type="ECO:0000259" key="9">
    <source>
        <dbReference type="Pfam" id="PF13193"/>
    </source>
</evidence>
<feature type="domain" description="AMP-dependent synthetase/ligase" evidence="8">
    <location>
        <begin position="51"/>
        <end position="281"/>
    </location>
</feature>
<accession>A0A4Q1KQC5</accession>